<feature type="domain" description="Lipoyl-binding" evidence="10">
    <location>
        <begin position="734"/>
        <end position="808"/>
    </location>
</feature>
<dbReference type="InterPro" id="IPR001017">
    <property type="entry name" value="DH_E1"/>
</dbReference>
<dbReference type="AlphaFoldDB" id="A0A7W9CVP7"/>
<evidence type="ECO:0000256" key="5">
    <source>
        <dbReference type="ARBA" id="ARBA00013321"/>
    </source>
</evidence>
<dbReference type="Pfam" id="PF00364">
    <property type="entry name" value="Biotin_lipoyl"/>
    <property type="match status" value="1"/>
</dbReference>
<evidence type="ECO:0000256" key="3">
    <source>
        <dbReference type="ARBA" id="ARBA00003906"/>
    </source>
</evidence>
<comment type="function">
    <text evidence="3">E1 component of the 2-oxoglutarate dehydrogenase (OGDH) complex which catalyzes the decarboxylation of 2-oxoglutarate, the first step in the conversion of 2-oxoglutarate to succinyl-CoA and CO(2).</text>
</comment>
<dbReference type="CDD" id="cd06849">
    <property type="entry name" value="lipoyl_domain"/>
    <property type="match status" value="1"/>
</dbReference>
<dbReference type="PROSITE" id="PS50968">
    <property type="entry name" value="BIOTINYL_LIPOYL"/>
    <property type="match status" value="1"/>
</dbReference>
<dbReference type="SUPFAM" id="SSF51230">
    <property type="entry name" value="Single hybrid motif"/>
    <property type="match status" value="1"/>
</dbReference>
<dbReference type="GO" id="GO:0016624">
    <property type="term" value="F:oxidoreductase activity, acting on the aldehyde or oxo group of donors, disulfide as acceptor"/>
    <property type="evidence" value="ECO:0007669"/>
    <property type="project" value="InterPro"/>
</dbReference>
<evidence type="ECO:0000259" key="10">
    <source>
        <dbReference type="PROSITE" id="PS50968"/>
    </source>
</evidence>
<sequence length="808" mass="85167">MSRTSSRAAASGRSLRPVPNLEIPQLLALYEKMVLLRRFESVAQIACRKGETPGFLHLYIGEEATAVGVCAHLRSTDWVTSTHRGHGHALAKGMDPNILMAELFGKRDGCCGGRGGTMHLYDRSVGLFGTNGIVAAGISHAVGVGMSARRQGRDDIGVAFFGDGATNHAGFHESLNFAGIQRAPAVFVCENNLYATATPLKTATLNPEIASRAAAYGIPGVAVDGNDVLAVWEVTRDAVNRARRGEGPTLIEAKTYRTVGHHEGDPVVGTYRTQEEVDAWAARDPIKTFRERLVDQFEAAAAGELDAIDGRIENVVQEALEFARRSPEPDPATSFHHVFAEPLNPAAALAHRPRTGGPVTSWLDAVRDGIAEEMRRDAAIMYFGEGTGERGGTFAHTKNLFAEFGPERMIDTPISEQGFTGAAVGASATGARTIADLMFADFMFEAAGQIVLQAAKLRYMSNGQMNAPMVVRVGAGAVRSAGPHHSGAYHPVWAHIPGLIVCLPSTPADAKGLMKTALRGSDPVLMLEMKALFATKGEVPDGEHLVPFGVARIAREGRDLTIASAGQLVHRALEAAEALAKEGIEAEVIDLRTIMPLDVKTVAESVAKTHRLLIVDEGWAMCGVGAELGQAMNELAFDDLDAPVGRLHSEPISHPLAPALERTMLVDAAKVVAAAKSVLAGRAPVPWHWRHPALAAAVPATAAPSPVAAPVPPALAPAAPVVPAEALSSAAAGGEPITMPFGDLTVSEGTILRWAKAEGDTVKAGELVAEIETDKAVVEIEAPVAGRLAIELREGTVVPMGGRIGAVH</sequence>
<dbReference type="InterPro" id="IPR000089">
    <property type="entry name" value="Biotin_lipoyl"/>
</dbReference>
<dbReference type="InterPro" id="IPR003016">
    <property type="entry name" value="2-oxoA_DH_lipoyl-BS"/>
</dbReference>
<evidence type="ECO:0000313" key="11">
    <source>
        <dbReference type="EMBL" id="MBB5752222.1"/>
    </source>
</evidence>
<dbReference type="FunFam" id="3.40.50.920:FF:000001">
    <property type="entry name" value="Pyruvate dehydrogenase E1 beta subunit"/>
    <property type="match status" value="1"/>
</dbReference>
<comment type="cofactor">
    <cofactor evidence="1">
        <name>(R)-lipoate</name>
        <dbReference type="ChEBI" id="CHEBI:83088"/>
    </cofactor>
</comment>
<evidence type="ECO:0000256" key="2">
    <source>
        <dbReference type="ARBA" id="ARBA00001964"/>
    </source>
</evidence>
<dbReference type="Gene3D" id="2.40.50.100">
    <property type="match status" value="1"/>
</dbReference>
<dbReference type="PANTHER" id="PTHR43257">
    <property type="entry name" value="PYRUVATE DEHYDROGENASE E1 COMPONENT BETA SUBUNIT"/>
    <property type="match status" value="1"/>
</dbReference>
<dbReference type="Pfam" id="PF02780">
    <property type="entry name" value="Transketolase_C"/>
    <property type="match status" value="1"/>
</dbReference>
<dbReference type="InterPro" id="IPR005475">
    <property type="entry name" value="Transketolase-like_Pyr-bd"/>
</dbReference>
<dbReference type="InterPro" id="IPR009014">
    <property type="entry name" value="Transketo_C/PFOR_II"/>
</dbReference>
<dbReference type="SMART" id="SM00861">
    <property type="entry name" value="Transket_pyr"/>
    <property type="match status" value="1"/>
</dbReference>
<protein>
    <recommendedName>
        <fullName evidence="5">2-oxoglutarate dehydrogenase E1 component</fullName>
    </recommendedName>
    <alternativeName>
        <fullName evidence="9">Alpha-ketoglutarate dehydrogenase</fullName>
    </alternativeName>
</protein>
<dbReference type="PROSITE" id="PS00189">
    <property type="entry name" value="LIPOYL"/>
    <property type="match status" value="1"/>
</dbReference>
<keyword evidence="12" id="KW-1185">Reference proteome</keyword>
<name>A0A7W9CVP7_9HYPH</name>
<dbReference type="Gene3D" id="3.40.50.970">
    <property type="match status" value="2"/>
</dbReference>
<evidence type="ECO:0000256" key="1">
    <source>
        <dbReference type="ARBA" id="ARBA00001938"/>
    </source>
</evidence>
<comment type="caution">
    <text evidence="11">The sequence shown here is derived from an EMBL/GenBank/DDBJ whole genome shotgun (WGS) entry which is preliminary data.</text>
</comment>
<dbReference type="InterPro" id="IPR033248">
    <property type="entry name" value="Transketolase_C"/>
</dbReference>
<gene>
    <name evidence="11" type="ORF">GGQ63_001274</name>
</gene>
<reference evidence="11 12" key="1">
    <citation type="submission" date="2020-08" db="EMBL/GenBank/DDBJ databases">
        <title>Genomic Encyclopedia of Type Strains, Phase IV (KMG-IV): sequencing the most valuable type-strain genomes for metagenomic binning, comparative biology and taxonomic classification.</title>
        <authorList>
            <person name="Goeker M."/>
        </authorList>
    </citation>
    <scope>NUCLEOTIDE SEQUENCE [LARGE SCALE GENOMIC DNA]</scope>
    <source>
        <strain evidence="11 12">DSM 16268</strain>
    </source>
</reference>
<keyword evidence="6" id="KW-0450">Lipoyl</keyword>
<evidence type="ECO:0000256" key="8">
    <source>
        <dbReference type="ARBA" id="ARBA00023052"/>
    </source>
</evidence>
<dbReference type="SUPFAM" id="SSF52922">
    <property type="entry name" value="TK C-terminal domain-like"/>
    <property type="match status" value="1"/>
</dbReference>
<dbReference type="FunFam" id="3.40.50.970:FF:000001">
    <property type="entry name" value="Pyruvate dehydrogenase E1 beta subunit"/>
    <property type="match status" value="1"/>
</dbReference>
<dbReference type="RefSeq" id="WP_183853684.1">
    <property type="nucleotide sequence ID" value="NZ_JACHOO010000002.1"/>
</dbReference>
<comment type="cofactor">
    <cofactor evidence="2">
        <name>thiamine diphosphate</name>
        <dbReference type="ChEBI" id="CHEBI:58937"/>
    </cofactor>
</comment>
<dbReference type="PANTHER" id="PTHR43257:SF2">
    <property type="entry name" value="PYRUVATE DEHYDROGENASE E1 COMPONENT SUBUNIT BETA"/>
    <property type="match status" value="1"/>
</dbReference>
<evidence type="ECO:0000256" key="6">
    <source>
        <dbReference type="ARBA" id="ARBA00022823"/>
    </source>
</evidence>
<dbReference type="SUPFAM" id="SSF52518">
    <property type="entry name" value="Thiamin diphosphate-binding fold (THDP-binding)"/>
    <property type="match status" value="2"/>
</dbReference>
<evidence type="ECO:0000256" key="4">
    <source>
        <dbReference type="ARBA" id="ARBA00011301"/>
    </source>
</evidence>
<dbReference type="CDD" id="cd02000">
    <property type="entry name" value="TPP_E1_PDC_ADC_BCADC"/>
    <property type="match status" value="1"/>
</dbReference>
<comment type="subunit">
    <text evidence="4">Homodimer. Part of the 2-oxoglutarate dehydrogenase (OGDH) complex composed of E1 (2-oxoglutarate dehydrogenase), E2 (dihydrolipoamide succinyltransferase) and E3 (dihydrolipoamide dehydrogenase); the complex contains multiple copies of the three enzymatic components (E1, E2 and E3).</text>
</comment>
<dbReference type="InterPro" id="IPR029061">
    <property type="entry name" value="THDP-binding"/>
</dbReference>
<dbReference type="InterPro" id="IPR011053">
    <property type="entry name" value="Single_hybrid_motif"/>
</dbReference>
<dbReference type="NCBIfam" id="NF006667">
    <property type="entry name" value="PRK09212.1"/>
    <property type="match status" value="1"/>
</dbReference>
<keyword evidence="7 11" id="KW-0560">Oxidoreductase</keyword>
<dbReference type="Pfam" id="PF00676">
    <property type="entry name" value="E1_dh"/>
    <property type="match status" value="1"/>
</dbReference>
<evidence type="ECO:0000256" key="9">
    <source>
        <dbReference type="ARBA" id="ARBA00030680"/>
    </source>
</evidence>
<proteinExistence type="predicted"/>
<dbReference type="Proteomes" id="UP000523821">
    <property type="component" value="Unassembled WGS sequence"/>
</dbReference>
<dbReference type="Gene3D" id="3.40.50.920">
    <property type="match status" value="1"/>
</dbReference>
<dbReference type="Pfam" id="PF02779">
    <property type="entry name" value="Transket_pyr"/>
    <property type="match status" value="1"/>
</dbReference>
<evidence type="ECO:0000313" key="12">
    <source>
        <dbReference type="Proteomes" id="UP000523821"/>
    </source>
</evidence>
<dbReference type="EMBL" id="JACHOO010000002">
    <property type="protein sequence ID" value="MBB5752222.1"/>
    <property type="molecule type" value="Genomic_DNA"/>
</dbReference>
<accession>A0A7W9CVP7</accession>
<evidence type="ECO:0000256" key="7">
    <source>
        <dbReference type="ARBA" id="ARBA00023002"/>
    </source>
</evidence>
<organism evidence="11 12">
    <name type="scientific">Prosthecomicrobium pneumaticum</name>
    <dbReference type="NCBI Taxonomy" id="81895"/>
    <lineage>
        <taxon>Bacteria</taxon>
        <taxon>Pseudomonadati</taxon>
        <taxon>Pseudomonadota</taxon>
        <taxon>Alphaproteobacteria</taxon>
        <taxon>Hyphomicrobiales</taxon>
        <taxon>Kaistiaceae</taxon>
        <taxon>Prosthecomicrobium</taxon>
    </lineage>
</organism>
<keyword evidence="8" id="KW-0786">Thiamine pyrophosphate</keyword>